<proteinExistence type="inferred from homology"/>
<dbReference type="PANTHER" id="PTHR43133">
    <property type="entry name" value="RNA POLYMERASE ECF-TYPE SIGMA FACTO"/>
    <property type="match status" value="1"/>
</dbReference>
<dbReference type="PANTHER" id="PTHR43133:SF50">
    <property type="entry name" value="ECF RNA POLYMERASE SIGMA FACTOR SIGM"/>
    <property type="match status" value="1"/>
</dbReference>
<comment type="similarity">
    <text evidence="1">Belongs to the sigma-70 factor family. ECF subfamily.</text>
</comment>
<sequence length="202" mass="22363">MRRWEGELSDLVHRRSGALVGYAFLLCEDRREAEDLVQEALYKVFARGRRPGLRAPRTDPTGATLPVDTGPAHFLEAYVRTTILNLYLDGYRRRQRFAGFEHRLVTPDCTRGPESGATARADVVAALSRLTPRQRACVVLRFFEDQTVPQVAATLGIAQGTVKRRLFEALDVLRDALGDLTGPQKTTAGVADSAPQDDKEVA</sequence>
<dbReference type="InterPro" id="IPR014284">
    <property type="entry name" value="RNA_pol_sigma-70_dom"/>
</dbReference>
<dbReference type="EMBL" id="PGTZ01000010">
    <property type="protein sequence ID" value="PJI86712.1"/>
    <property type="molecule type" value="Genomic_DNA"/>
</dbReference>
<dbReference type="RefSeq" id="WP_100350739.1">
    <property type="nucleotide sequence ID" value="NZ_PGTZ01000010.1"/>
</dbReference>
<dbReference type="SUPFAM" id="SSF88946">
    <property type="entry name" value="Sigma2 domain of RNA polymerase sigma factors"/>
    <property type="match status" value="1"/>
</dbReference>
<keyword evidence="4" id="KW-0238">DNA-binding</keyword>
<evidence type="ECO:0000256" key="2">
    <source>
        <dbReference type="ARBA" id="ARBA00023015"/>
    </source>
</evidence>
<dbReference type="InterPro" id="IPR013325">
    <property type="entry name" value="RNA_pol_sigma_r2"/>
</dbReference>
<evidence type="ECO:0000313" key="7">
    <source>
        <dbReference type="EMBL" id="PJI86712.1"/>
    </source>
</evidence>
<evidence type="ECO:0000256" key="1">
    <source>
        <dbReference type="ARBA" id="ARBA00010641"/>
    </source>
</evidence>
<dbReference type="GO" id="GO:0003677">
    <property type="term" value="F:DNA binding"/>
    <property type="evidence" value="ECO:0007669"/>
    <property type="project" value="UniProtKB-KW"/>
</dbReference>
<keyword evidence="8" id="KW-1185">Reference proteome</keyword>
<evidence type="ECO:0000256" key="5">
    <source>
        <dbReference type="ARBA" id="ARBA00023163"/>
    </source>
</evidence>
<dbReference type="Proteomes" id="UP000231586">
    <property type="component" value="Unassembled WGS sequence"/>
</dbReference>
<dbReference type="Gene3D" id="1.10.1740.10">
    <property type="match status" value="1"/>
</dbReference>
<reference evidence="7 8" key="1">
    <citation type="submission" date="2017-11" db="EMBL/GenBank/DDBJ databases">
        <title>Genomic Encyclopedia of Archaeal and Bacterial Type Strains, Phase II (KMG-II): From Individual Species to Whole Genera.</title>
        <authorList>
            <person name="Goeker M."/>
        </authorList>
    </citation>
    <scope>NUCLEOTIDE SEQUENCE [LARGE SCALE GENOMIC DNA]</scope>
    <source>
        <strain evidence="7 8">DSM 22413</strain>
    </source>
</reference>
<accession>A0A2M8W743</accession>
<dbReference type="GO" id="GO:0006352">
    <property type="term" value="P:DNA-templated transcription initiation"/>
    <property type="evidence" value="ECO:0007669"/>
    <property type="project" value="InterPro"/>
</dbReference>
<dbReference type="GO" id="GO:0016987">
    <property type="term" value="F:sigma factor activity"/>
    <property type="evidence" value="ECO:0007669"/>
    <property type="project" value="UniProtKB-KW"/>
</dbReference>
<dbReference type="InterPro" id="IPR007630">
    <property type="entry name" value="RNA_pol_sigma70_r4"/>
</dbReference>
<dbReference type="NCBIfam" id="TIGR02937">
    <property type="entry name" value="sigma70-ECF"/>
    <property type="match status" value="1"/>
</dbReference>
<dbReference type="AlphaFoldDB" id="A0A2M8W743"/>
<dbReference type="CDD" id="cd06171">
    <property type="entry name" value="Sigma70_r4"/>
    <property type="match status" value="1"/>
</dbReference>
<dbReference type="Pfam" id="PF04545">
    <property type="entry name" value="Sigma70_r4"/>
    <property type="match status" value="1"/>
</dbReference>
<comment type="caution">
    <text evidence="7">The sequence shown here is derived from an EMBL/GenBank/DDBJ whole genome shotgun (WGS) entry which is preliminary data.</text>
</comment>
<evidence type="ECO:0000259" key="6">
    <source>
        <dbReference type="Pfam" id="PF04545"/>
    </source>
</evidence>
<evidence type="ECO:0000256" key="4">
    <source>
        <dbReference type="ARBA" id="ARBA00023125"/>
    </source>
</evidence>
<evidence type="ECO:0000256" key="3">
    <source>
        <dbReference type="ARBA" id="ARBA00023082"/>
    </source>
</evidence>
<keyword evidence="5" id="KW-0804">Transcription</keyword>
<dbReference type="Gene3D" id="1.10.10.10">
    <property type="entry name" value="Winged helix-like DNA-binding domain superfamily/Winged helix DNA-binding domain"/>
    <property type="match status" value="1"/>
</dbReference>
<protein>
    <submittedName>
        <fullName evidence="7">RNA polymerase sigma-70 factor (ECF subfamily)</fullName>
    </submittedName>
</protein>
<dbReference type="InterPro" id="IPR039425">
    <property type="entry name" value="RNA_pol_sigma-70-like"/>
</dbReference>
<dbReference type="SUPFAM" id="SSF88659">
    <property type="entry name" value="Sigma3 and sigma4 domains of RNA polymerase sigma factors"/>
    <property type="match status" value="1"/>
</dbReference>
<evidence type="ECO:0000313" key="8">
    <source>
        <dbReference type="Proteomes" id="UP000231586"/>
    </source>
</evidence>
<name>A0A2M8W743_9MICO</name>
<gene>
    <name evidence="7" type="ORF">CLV34_2632</name>
</gene>
<dbReference type="InterPro" id="IPR036388">
    <property type="entry name" value="WH-like_DNA-bd_sf"/>
</dbReference>
<organism evidence="7 8">
    <name type="scientific">Luteimicrobium subarcticum</name>
    <dbReference type="NCBI Taxonomy" id="620910"/>
    <lineage>
        <taxon>Bacteria</taxon>
        <taxon>Bacillati</taxon>
        <taxon>Actinomycetota</taxon>
        <taxon>Actinomycetes</taxon>
        <taxon>Micrococcales</taxon>
        <taxon>Luteimicrobium</taxon>
    </lineage>
</organism>
<dbReference type="OrthoDB" id="3688906at2"/>
<dbReference type="InterPro" id="IPR013324">
    <property type="entry name" value="RNA_pol_sigma_r3/r4-like"/>
</dbReference>
<keyword evidence="2" id="KW-0805">Transcription regulation</keyword>
<keyword evidence="3" id="KW-0731">Sigma factor</keyword>
<feature type="domain" description="RNA polymerase sigma-70 region 4" evidence="6">
    <location>
        <begin position="126"/>
        <end position="174"/>
    </location>
</feature>